<evidence type="ECO:0000313" key="2">
    <source>
        <dbReference type="EMBL" id="QLI81594.1"/>
    </source>
</evidence>
<dbReference type="PROSITE" id="PS51257">
    <property type="entry name" value="PROKAR_LIPOPROTEIN"/>
    <property type="match status" value="1"/>
</dbReference>
<gene>
    <name evidence="2" type="ORF">HZU75_08650</name>
</gene>
<keyword evidence="3" id="KW-1185">Reference proteome</keyword>
<feature type="chain" id="PRO_5028888580" description="Lipoprotein" evidence="1">
    <location>
        <begin position="28"/>
        <end position="220"/>
    </location>
</feature>
<dbReference type="EMBL" id="CP058952">
    <property type="protein sequence ID" value="QLI81594.1"/>
    <property type="molecule type" value="Genomic_DNA"/>
</dbReference>
<dbReference type="KEGG" id="cfon:HZU75_08650"/>
<accession>A0A7D5V9V9</accession>
<dbReference type="Proteomes" id="UP000510822">
    <property type="component" value="Chromosome"/>
</dbReference>
<reference evidence="2 3" key="1">
    <citation type="journal article" date="2016" name="Int. J. Syst. Evol. Microbiol.">
        <title>Chitinibacter fontanus sp. nov., isolated from a spring.</title>
        <authorList>
            <person name="Sheu S.Y."/>
            <person name="Li Y.S."/>
            <person name="Young C.C."/>
            <person name="Chen W.M."/>
        </authorList>
    </citation>
    <scope>NUCLEOTIDE SEQUENCE [LARGE SCALE GENOMIC DNA]</scope>
    <source>
        <strain evidence="2 3">STM-7</strain>
    </source>
</reference>
<sequence length="220" mass="23773">MTSAVTRHHSKRWVIVPTFLLAGLLTACEQANQITQQAASSVVALVGSEVKKQTDGVIDQVTQEANQVLQPLGLDASQIASSVKAQTVQLAQQVLKSNGDWAQLVQYKGRFPADIGLFTEVSPIMPELKGLLGDQLGTLLGLMSTPSSIQFDRVLYVLGNKPQATNADSAWLSIDAENRKLEVGLIRNGTVKVYQSKGEPIYRPAEVAQLIEKHSKGIAK</sequence>
<dbReference type="RefSeq" id="WP_180305705.1">
    <property type="nucleotide sequence ID" value="NZ_CP058952.1"/>
</dbReference>
<dbReference type="AlphaFoldDB" id="A0A7D5V9V9"/>
<feature type="signal peptide" evidence="1">
    <location>
        <begin position="1"/>
        <end position="27"/>
    </location>
</feature>
<evidence type="ECO:0000256" key="1">
    <source>
        <dbReference type="SAM" id="SignalP"/>
    </source>
</evidence>
<protein>
    <recommendedName>
        <fullName evidence="4">Lipoprotein</fullName>
    </recommendedName>
</protein>
<organism evidence="2 3">
    <name type="scientific">Chitinibacter fontanus</name>
    <dbReference type="NCBI Taxonomy" id="1737446"/>
    <lineage>
        <taxon>Bacteria</taxon>
        <taxon>Pseudomonadati</taxon>
        <taxon>Pseudomonadota</taxon>
        <taxon>Betaproteobacteria</taxon>
        <taxon>Neisseriales</taxon>
        <taxon>Chitinibacteraceae</taxon>
        <taxon>Chitinibacter</taxon>
    </lineage>
</organism>
<evidence type="ECO:0008006" key="4">
    <source>
        <dbReference type="Google" id="ProtNLM"/>
    </source>
</evidence>
<name>A0A7D5V9V9_9NEIS</name>
<evidence type="ECO:0000313" key="3">
    <source>
        <dbReference type="Proteomes" id="UP000510822"/>
    </source>
</evidence>
<keyword evidence="1" id="KW-0732">Signal</keyword>
<proteinExistence type="predicted"/>